<dbReference type="Proteomes" id="UP000637239">
    <property type="component" value="Chromosome 5"/>
</dbReference>
<dbReference type="GeneID" id="66983669"/>
<dbReference type="GO" id="GO:0008654">
    <property type="term" value="P:phospholipid biosynthetic process"/>
    <property type="evidence" value="ECO:0007669"/>
    <property type="project" value="InterPro"/>
</dbReference>
<dbReference type="KEGG" id="ache:ACHE_50509A"/>
<dbReference type="EMBL" id="AP024420">
    <property type="protein sequence ID" value="BCR89311.1"/>
    <property type="molecule type" value="Genomic_DNA"/>
</dbReference>
<gene>
    <name evidence="4" type="ORF">ACHE_50509A</name>
</gene>
<keyword evidence="2" id="KW-0456">Lyase</keyword>
<accession>A0A7R7VRF7</accession>
<feature type="region of interest" description="Disordered" evidence="3">
    <location>
        <begin position="332"/>
        <end position="354"/>
    </location>
</feature>
<proteinExistence type="predicted"/>
<keyword evidence="1" id="KW-0210">Decarboxylase</keyword>
<evidence type="ECO:0008006" key="6">
    <source>
        <dbReference type="Google" id="ProtNLM"/>
    </source>
</evidence>
<name>A0A7R7VRF7_ASPCH</name>
<organism evidence="4 5">
    <name type="scientific">Aspergillus chevalieri</name>
    <name type="common">Eurotium chevalieri</name>
    <dbReference type="NCBI Taxonomy" id="182096"/>
    <lineage>
        <taxon>Eukaryota</taxon>
        <taxon>Fungi</taxon>
        <taxon>Dikarya</taxon>
        <taxon>Ascomycota</taxon>
        <taxon>Pezizomycotina</taxon>
        <taxon>Eurotiomycetes</taxon>
        <taxon>Eurotiomycetidae</taxon>
        <taxon>Eurotiales</taxon>
        <taxon>Aspergillaceae</taxon>
        <taxon>Aspergillus</taxon>
        <taxon>Aspergillus subgen. Aspergillus</taxon>
    </lineage>
</organism>
<dbReference type="GO" id="GO:0004609">
    <property type="term" value="F:phosphatidylserine decarboxylase activity"/>
    <property type="evidence" value="ECO:0007669"/>
    <property type="project" value="InterPro"/>
</dbReference>
<evidence type="ECO:0000313" key="4">
    <source>
        <dbReference type="EMBL" id="BCR89311.1"/>
    </source>
</evidence>
<dbReference type="RefSeq" id="XP_043137833.1">
    <property type="nucleotide sequence ID" value="XM_043280234.1"/>
</dbReference>
<feature type="compositionally biased region" description="Basic and acidic residues" evidence="3">
    <location>
        <begin position="335"/>
        <end position="347"/>
    </location>
</feature>
<keyword evidence="5" id="KW-1185">Reference proteome</keyword>
<dbReference type="PANTHER" id="PTHR10067:SF13">
    <property type="entry name" value="PHOSPHATIDYLSERINE DECARBOXYLASE"/>
    <property type="match status" value="1"/>
</dbReference>
<dbReference type="AlphaFoldDB" id="A0A7R7VRF7"/>
<reference evidence="4" key="2">
    <citation type="submission" date="2021-02" db="EMBL/GenBank/DDBJ databases">
        <title>Aspergillus chevalieri M1 genome sequence.</title>
        <authorList>
            <person name="Kadooka C."/>
            <person name="Mori K."/>
            <person name="Futagami T."/>
        </authorList>
    </citation>
    <scope>NUCLEOTIDE SEQUENCE</scope>
    <source>
        <strain evidence="4">M1</strain>
    </source>
</reference>
<feature type="region of interest" description="Disordered" evidence="3">
    <location>
        <begin position="388"/>
        <end position="408"/>
    </location>
</feature>
<dbReference type="Pfam" id="PF02666">
    <property type="entry name" value="PS_Dcarbxylase"/>
    <property type="match status" value="1"/>
</dbReference>
<sequence length="512" mass="57964">MDLPLMIASKGVNLKKPITYKPKHAIIQDLIDFINRRTPIINNEKTKKEEVPLKVDRLALFNSAIATAIAQGEKEMGEEHITDLDSYLKFADDFIEWTPTVSSKGDEVLRKLLVFYWPFNQQELSDLQTPIAPAFTDTDLRWLSYWLVAYARRLGEYMSTPESVGNIWSFYTSHQYGQGPGDADKGTKYDKGDRYEQWKTPEGGWKSFNQWFSREWANIDYSRPLDGEGDDKVIVQDADSVFNGHWDINNGIVHIDPADSKSAEVSIRIKGIDWPIKDLVRTIDGDTTYDNGSFTHAFLGPTDYHRQHAPVEGKVVLAKNIQEQVYLQVAQSTTKDGKTTISPERDIVVSPQELQRRLENTTKLEEKTNSKSQEDLLALYRSNNNLEKNQSEQPSANGPKPDVGITAPDHAGYQWCQTRGLIVIDTSYDSKGNKKSVDHGNVAVLPIGMAHVSSVVLTVKEGQFLEKGQNISYFQFGGSDIVTVFQKRPTYRDDLKAGTTKLHIREKVAEWK</sequence>
<dbReference type="PANTHER" id="PTHR10067">
    <property type="entry name" value="PHOSPHATIDYLSERINE DECARBOXYLASE"/>
    <property type="match status" value="1"/>
</dbReference>
<evidence type="ECO:0000313" key="5">
    <source>
        <dbReference type="Proteomes" id="UP000637239"/>
    </source>
</evidence>
<evidence type="ECO:0000256" key="3">
    <source>
        <dbReference type="SAM" id="MobiDB-lite"/>
    </source>
</evidence>
<evidence type="ECO:0000256" key="1">
    <source>
        <dbReference type="ARBA" id="ARBA00022793"/>
    </source>
</evidence>
<protein>
    <recommendedName>
        <fullName evidence="6">Phosphatidylserine decarboxylase</fullName>
    </recommendedName>
</protein>
<reference evidence="4" key="1">
    <citation type="submission" date="2021-01" db="EMBL/GenBank/DDBJ databases">
        <authorList>
            <consortium name="Aspergillus chevalieri M1 genome sequencing consortium"/>
            <person name="Kazuki M."/>
            <person name="Futagami T."/>
        </authorList>
    </citation>
    <scope>NUCLEOTIDE SEQUENCE</scope>
    <source>
        <strain evidence="4">M1</strain>
    </source>
</reference>
<dbReference type="InterPro" id="IPR003817">
    <property type="entry name" value="PS_Dcarbxylase"/>
</dbReference>
<evidence type="ECO:0000256" key="2">
    <source>
        <dbReference type="ARBA" id="ARBA00023239"/>
    </source>
</evidence>